<gene>
    <name evidence="2" type="ORF">DV20_35225</name>
</gene>
<evidence type="ECO:0000313" key="3">
    <source>
        <dbReference type="Proteomes" id="UP000027345"/>
    </source>
</evidence>
<accession>A0A066TVI9</accession>
<reference evidence="2 3" key="1">
    <citation type="submission" date="2014-05" db="EMBL/GenBank/DDBJ databases">
        <title>Draft genome sequence of Amycolatopsis rifamycinica DSM 46095.</title>
        <authorList>
            <person name="Lal R."/>
            <person name="Saxena A."/>
            <person name="Kumari R."/>
            <person name="Mukherjee U."/>
            <person name="Singh P."/>
            <person name="Sangwan N."/>
            <person name="Mahato N.K."/>
        </authorList>
    </citation>
    <scope>NUCLEOTIDE SEQUENCE [LARGE SCALE GENOMIC DNA]</scope>
    <source>
        <strain evidence="2 3">DSM 46095</strain>
    </source>
</reference>
<keyword evidence="1" id="KW-1133">Transmembrane helix</keyword>
<feature type="transmembrane region" description="Helical" evidence="1">
    <location>
        <begin position="213"/>
        <end position="230"/>
    </location>
</feature>
<keyword evidence="3" id="KW-1185">Reference proteome</keyword>
<dbReference type="Proteomes" id="UP000027345">
    <property type="component" value="Unassembled WGS sequence"/>
</dbReference>
<feature type="transmembrane region" description="Helical" evidence="1">
    <location>
        <begin position="76"/>
        <end position="93"/>
    </location>
</feature>
<proteinExistence type="predicted"/>
<protein>
    <submittedName>
        <fullName evidence="2">Uncharacterized protein</fullName>
    </submittedName>
</protein>
<name>A0A066TVI9_9PSEU</name>
<feature type="transmembrane region" description="Helical" evidence="1">
    <location>
        <begin position="236"/>
        <end position="255"/>
    </location>
</feature>
<dbReference type="AlphaFoldDB" id="A0A066TVI9"/>
<evidence type="ECO:0000313" key="2">
    <source>
        <dbReference type="EMBL" id="KDN17582.1"/>
    </source>
</evidence>
<dbReference type="EMBL" id="JMQI01000071">
    <property type="protein sequence ID" value="KDN17582.1"/>
    <property type="molecule type" value="Genomic_DNA"/>
</dbReference>
<sequence length="270" mass="29449">MPVDPRLPGEPTMLEVGSTRLWLGRRGVRVWLPTRLLALRIGARGFGLPNRPVQIVIGVVVGWVFSRLTAVLDVPGRGAAVAVAFAVVQLVRWRRVQHRERLAERLVPAGPPLPLRAGARQVGWAYLSAVAVTFVGGAVLCAATFLVAPRFGDYRYPLWVDIALSTAALAGCAGAAAVVLGKALRSPVIAEDETSRLVDAVLRGEDVYRYTRCAVYALFAVPVLMMAWQPPVLLELAAWGYVAVVAALELTGWLLQRHRYRRLPPGFYGR</sequence>
<feature type="transmembrane region" description="Helical" evidence="1">
    <location>
        <begin position="124"/>
        <end position="146"/>
    </location>
</feature>
<feature type="transmembrane region" description="Helical" evidence="1">
    <location>
        <begin position="158"/>
        <end position="180"/>
    </location>
</feature>
<organism evidence="2 3">
    <name type="scientific">Amycolatopsis rifamycinica</name>
    <dbReference type="NCBI Taxonomy" id="287986"/>
    <lineage>
        <taxon>Bacteria</taxon>
        <taxon>Bacillati</taxon>
        <taxon>Actinomycetota</taxon>
        <taxon>Actinomycetes</taxon>
        <taxon>Pseudonocardiales</taxon>
        <taxon>Pseudonocardiaceae</taxon>
        <taxon>Amycolatopsis</taxon>
    </lineage>
</organism>
<evidence type="ECO:0000256" key="1">
    <source>
        <dbReference type="SAM" id="Phobius"/>
    </source>
</evidence>
<keyword evidence="1" id="KW-0812">Transmembrane</keyword>
<dbReference type="STRING" id="287986.DV20_35225"/>
<keyword evidence="1" id="KW-0472">Membrane</keyword>
<comment type="caution">
    <text evidence="2">The sequence shown here is derived from an EMBL/GenBank/DDBJ whole genome shotgun (WGS) entry which is preliminary data.</text>
</comment>